<dbReference type="EMBL" id="BARS01032210">
    <property type="protein sequence ID" value="GAG26595.1"/>
    <property type="molecule type" value="Genomic_DNA"/>
</dbReference>
<dbReference type="AlphaFoldDB" id="X0W7N9"/>
<proteinExistence type="predicted"/>
<comment type="caution">
    <text evidence="1">The sequence shown here is derived from an EMBL/GenBank/DDBJ whole genome shotgun (WGS) entry which is preliminary data.</text>
</comment>
<name>X0W7N9_9ZZZZ</name>
<protein>
    <submittedName>
        <fullName evidence="1">Uncharacterized protein</fullName>
    </submittedName>
</protein>
<feature type="non-terminal residue" evidence="1">
    <location>
        <position position="1"/>
    </location>
</feature>
<sequence>ESFFLMGLRRVLIKLNTRQKLSIYYEPNFAFNN</sequence>
<organism evidence="1">
    <name type="scientific">marine sediment metagenome</name>
    <dbReference type="NCBI Taxonomy" id="412755"/>
    <lineage>
        <taxon>unclassified sequences</taxon>
        <taxon>metagenomes</taxon>
        <taxon>ecological metagenomes</taxon>
    </lineage>
</organism>
<reference evidence="1" key="1">
    <citation type="journal article" date="2014" name="Front. Microbiol.">
        <title>High frequency of phylogenetically diverse reductive dehalogenase-homologous genes in deep subseafloor sedimentary metagenomes.</title>
        <authorList>
            <person name="Kawai M."/>
            <person name="Futagami T."/>
            <person name="Toyoda A."/>
            <person name="Takaki Y."/>
            <person name="Nishi S."/>
            <person name="Hori S."/>
            <person name="Arai W."/>
            <person name="Tsubouchi T."/>
            <person name="Morono Y."/>
            <person name="Uchiyama I."/>
            <person name="Ito T."/>
            <person name="Fujiyama A."/>
            <person name="Inagaki F."/>
            <person name="Takami H."/>
        </authorList>
    </citation>
    <scope>NUCLEOTIDE SEQUENCE</scope>
    <source>
        <strain evidence="1">Expedition CK06-06</strain>
    </source>
</reference>
<accession>X0W7N9</accession>
<gene>
    <name evidence="1" type="ORF">S01H1_50020</name>
</gene>
<evidence type="ECO:0000313" key="1">
    <source>
        <dbReference type="EMBL" id="GAG26595.1"/>
    </source>
</evidence>